<evidence type="ECO:0000256" key="2">
    <source>
        <dbReference type="ARBA" id="ARBA00023015"/>
    </source>
</evidence>
<comment type="caution">
    <text evidence="6">The sequence shown here is derived from an EMBL/GenBank/DDBJ whole genome shotgun (WGS) entry which is preliminary data.</text>
</comment>
<dbReference type="Pfam" id="PF00126">
    <property type="entry name" value="HTH_1"/>
    <property type="match status" value="1"/>
</dbReference>
<feature type="domain" description="HTH lysR-type" evidence="5">
    <location>
        <begin position="2"/>
        <end position="59"/>
    </location>
</feature>
<gene>
    <name evidence="6" type="ORF">WNY77_04080</name>
</gene>
<dbReference type="Proteomes" id="UP001461163">
    <property type="component" value="Unassembled WGS sequence"/>
</dbReference>
<keyword evidence="7" id="KW-1185">Reference proteome</keyword>
<proteinExistence type="inferred from homology"/>
<evidence type="ECO:0000256" key="3">
    <source>
        <dbReference type="ARBA" id="ARBA00023125"/>
    </source>
</evidence>
<evidence type="ECO:0000313" key="7">
    <source>
        <dbReference type="Proteomes" id="UP001461163"/>
    </source>
</evidence>
<dbReference type="InterPro" id="IPR005119">
    <property type="entry name" value="LysR_subst-bd"/>
</dbReference>
<dbReference type="Pfam" id="PF03466">
    <property type="entry name" value="LysR_substrate"/>
    <property type="match status" value="1"/>
</dbReference>
<dbReference type="InterPro" id="IPR036390">
    <property type="entry name" value="WH_DNA-bd_sf"/>
</dbReference>
<dbReference type="PANTHER" id="PTHR30126:SF99">
    <property type="entry name" value="TRANSCRIPTIONAL REGULATOR LYSR FAMILY"/>
    <property type="match status" value="1"/>
</dbReference>
<dbReference type="PANTHER" id="PTHR30126">
    <property type="entry name" value="HTH-TYPE TRANSCRIPTIONAL REGULATOR"/>
    <property type="match status" value="1"/>
</dbReference>
<protein>
    <submittedName>
        <fullName evidence="6">LysR family transcriptional regulator</fullName>
    </submittedName>
</protein>
<accession>A0ABU9SRT3</accession>
<keyword evidence="2" id="KW-0805">Transcription regulation</keyword>
<evidence type="ECO:0000256" key="4">
    <source>
        <dbReference type="ARBA" id="ARBA00023163"/>
    </source>
</evidence>
<dbReference type="EMBL" id="JBBMQS010000002">
    <property type="protein sequence ID" value="MEM5496572.1"/>
    <property type="molecule type" value="Genomic_DNA"/>
</dbReference>
<dbReference type="Gene3D" id="1.10.10.10">
    <property type="entry name" value="Winged helix-like DNA-binding domain superfamily/Winged helix DNA-binding domain"/>
    <property type="match status" value="1"/>
</dbReference>
<dbReference type="PRINTS" id="PR00039">
    <property type="entry name" value="HTHLYSR"/>
</dbReference>
<keyword evidence="4" id="KW-0804">Transcription</keyword>
<reference evidence="6 7" key="1">
    <citation type="submission" date="2024-03" db="EMBL/GenBank/DDBJ databases">
        <title>Community enrichment and isolation of bacterial strains for fucoidan degradation.</title>
        <authorList>
            <person name="Sichert A."/>
        </authorList>
    </citation>
    <scope>NUCLEOTIDE SEQUENCE [LARGE SCALE GENOMIC DNA]</scope>
    <source>
        <strain evidence="6 7">AS12</strain>
    </source>
</reference>
<comment type="similarity">
    <text evidence="1">Belongs to the LysR transcriptional regulatory family.</text>
</comment>
<dbReference type="SUPFAM" id="SSF53850">
    <property type="entry name" value="Periplasmic binding protein-like II"/>
    <property type="match status" value="1"/>
</dbReference>
<evidence type="ECO:0000256" key="1">
    <source>
        <dbReference type="ARBA" id="ARBA00009437"/>
    </source>
</evidence>
<evidence type="ECO:0000259" key="5">
    <source>
        <dbReference type="PROSITE" id="PS50931"/>
    </source>
</evidence>
<dbReference type="RefSeq" id="WP_342880979.1">
    <property type="nucleotide sequence ID" value="NZ_JBBMQS010000002.1"/>
</dbReference>
<dbReference type="InterPro" id="IPR000847">
    <property type="entry name" value="LysR_HTH_N"/>
</dbReference>
<sequence>MINPVWLKTFCTLADLGHFTKTAEALFMTQSGVSQQIKKLEEQLATALLIREGKSFTLTDAGMRLHADGLKLLQAAVLLEQNVKQDEPFVGQVRVATPGSVGLTVYPFLLDIQAQHPALHISHAFSPNKSIERDIELRLFDLGVMTQPSTSADVITEAIAQEALVLVTSNETETLTWQTLQRLGYIGHPDGHQHCQALLQANFSQFEHPSQFQEKGFSNQISLILEPVSRGFGFSVLPLYAARAFHAQERIRIHSLTAPVNETLYLCRHTHVVQSKRARFIAQQIKLLLKDKQQIKPDV</sequence>
<dbReference type="Gene3D" id="3.40.190.10">
    <property type="entry name" value="Periplasmic binding protein-like II"/>
    <property type="match status" value="2"/>
</dbReference>
<evidence type="ECO:0000313" key="6">
    <source>
        <dbReference type="EMBL" id="MEM5496572.1"/>
    </source>
</evidence>
<dbReference type="InterPro" id="IPR036388">
    <property type="entry name" value="WH-like_DNA-bd_sf"/>
</dbReference>
<organism evidence="6 7">
    <name type="scientific">Paraglaciecola mesophila</name>
    <dbReference type="NCBI Taxonomy" id="197222"/>
    <lineage>
        <taxon>Bacteria</taxon>
        <taxon>Pseudomonadati</taxon>
        <taxon>Pseudomonadota</taxon>
        <taxon>Gammaproteobacteria</taxon>
        <taxon>Alteromonadales</taxon>
        <taxon>Alteromonadaceae</taxon>
        <taxon>Paraglaciecola</taxon>
    </lineage>
</organism>
<dbReference type="PROSITE" id="PS50931">
    <property type="entry name" value="HTH_LYSR"/>
    <property type="match status" value="1"/>
</dbReference>
<dbReference type="SUPFAM" id="SSF46785">
    <property type="entry name" value="Winged helix' DNA-binding domain"/>
    <property type="match status" value="1"/>
</dbReference>
<dbReference type="CDD" id="cd05466">
    <property type="entry name" value="PBP2_LTTR_substrate"/>
    <property type="match status" value="1"/>
</dbReference>
<name>A0ABU9SRT3_9ALTE</name>
<keyword evidence="3" id="KW-0238">DNA-binding</keyword>